<dbReference type="Pfam" id="PF02190">
    <property type="entry name" value="LON_substr_bdg"/>
    <property type="match status" value="1"/>
</dbReference>
<gene>
    <name evidence="3" type="ORF">POBO1169_LOCUS14469</name>
</gene>
<dbReference type="EMBL" id="HBFA01028597">
    <property type="protein sequence ID" value="CAD8679256.1"/>
    <property type="molecule type" value="Transcribed_RNA"/>
</dbReference>
<organism evidence="3">
    <name type="scientific">Pyramimonas obovata</name>
    <dbReference type="NCBI Taxonomy" id="1411642"/>
    <lineage>
        <taxon>Eukaryota</taxon>
        <taxon>Viridiplantae</taxon>
        <taxon>Chlorophyta</taxon>
        <taxon>Pyramimonadophyceae</taxon>
        <taxon>Pyramimonadales</taxon>
        <taxon>Pyramimonadaceae</taxon>
        <taxon>Pyramimonas</taxon>
        <taxon>Pyramimonas incertae sedis</taxon>
    </lineage>
</organism>
<dbReference type="InterPro" id="IPR003111">
    <property type="entry name" value="Lon_prtase_N"/>
</dbReference>
<feature type="domain" description="Lon N-terminal" evidence="2">
    <location>
        <begin position="92"/>
        <end position="236"/>
    </location>
</feature>
<accession>A0A7S0RJ41</accession>
<dbReference type="PANTHER" id="PTHR46732:SF5">
    <property type="entry name" value="ATP-DEPENDENT PROTEASE LA (LON) DOMAIN PROTEIN"/>
    <property type="match status" value="1"/>
</dbReference>
<proteinExistence type="predicted"/>
<name>A0A7S0RJ41_9CHLO</name>
<dbReference type="InterPro" id="IPR046336">
    <property type="entry name" value="Lon_prtase_N_sf"/>
</dbReference>
<feature type="region of interest" description="Disordered" evidence="1">
    <location>
        <begin position="1"/>
        <end position="34"/>
    </location>
</feature>
<dbReference type="SUPFAM" id="SSF88697">
    <property type="entry name" value="PUA domain-like"/>
    <property type="match status" value="1"/>
</dbReference>
<evidence type="ECO:0000256" key="1">
    <source>
        <dbReference type="SAM" id="MobiDB-lite"/>
    </source>
</evidence>
<dbReference type="AlphaFoldDB" id="A0A7S0RJ41"/>
<dbReference type="Gene3D" id="2.30.130.40">
    <property type="entry name" value="LON domain-like"/>
    <property type="match status" value="1"/>
</dbReference>
<dbReference type="InterPro" id="IPR015947">
    <property type="entry name" value="PUA-like_sf"/>
</dbReference>
<reference evidence="3" key="1">
    <citation type="submission" date="2021-01" db="EMBL/GenBank/DDBJ databases">
        <authorList>
            <person name="Corre E."/>
            <person name="Pelletier E."/>
            <person name="Niang G."/>
            <person name="Scheremetjew M."/>
            <person name="Finn R."/>
            <person name="Kale V."/>
            <person name="Holt S."/>
            <person name="Cochrane G."/>
            <person name="Meng A."/>
            <person name="Brown T."/>
            <person name="Cohen L."/>
        </authorList>
    </citation>
    <scope>NUCLEOTIDE SEQUENCE</scope>
    <source>
        <strain evidence="3">CCMP722</strain>
    </source>
</reference>
<protein>
    <recommendedName>
        <fullName evidence="2">Lon N-terminal domain-containing protein</fullName>
    </recommendedName>
</protein>
<dbReference type="PANTHER" id="PTHR46732">
    <property type="entry name" value="ATP-DEPENDENT PROTEASE LA (LON) DOMAIN PROTEIN"/>
    <property type="match status" value="1"/>
</dbReference>
<evidence type="ECO:0000313" key="3">
    <source>
        <dbReference type="EMBL" id="CAD8679256.1"/>
    </source>
</evidence>
<sequence>MNVVHARQAANHPNRNLHARSTPRTPRAVPLPTRQPRRQVWGVPDARSWHYVKVGKKISSQHRGGNFRVHAGLNSPLSEDVDCKQLPCLIFSPQEVFLPGSRKVLHLYEARFLSLLDESMKKTGGLLGHIICYPANEYDDSGEGGLAIERVATLCRIEKIERQDIGARVDLVGEARMEVNGIVSTDPYITGTFRQVPTFADPTLYKPTEIEMSNVEGVVRDIRQILDDIIQLSDRLKGPAQGEAEKVAGWQEWGHAEISDLKRSLSWVDGSVVRLEDLASETTMEEIEWADQETLGTSPLEVAERLSFAVLQLAPASSTSELRHLIGVRRDAMGLECGLLVRLQLGRDLLEEQVRTLRAKVALKSLEGL</sequence>
<evidence type="ECO:0000259" key="2">
    <source>
        <dbReference type="Pfam" id="PF02190"/>
    </source>
</evidence>